<dbReference type="PANTHER" id="PTHR34582">
    <property type="entry name" value="UPF0702 TRANSMEMBRANE PROTEIN YCAP"/>
    <property type="match status" value="1"/>
</dbReference>
<keyword evidence="10" id="KW-1185">Reference proteome</keyword>
<reference evidence="10" key="1">
    <citation type="journal article" date="2019" name="Int. J. Syst. Evol. Microbiol.">
        <title>The Global Catalogue of Microorganisms (GCM) 10K type strain sequencing project: providing services to taxonomists for standard genome sequencing and annotation.</title>
        <authorList>
            <consortium name="The Broad Institute Genomics Platform"/>
            <consortium name="The Broad Institute Genome Sequencing Center for Infectious Disease"/>
            <person name="Wu L."/>
            <person name="Ma J."/>
        </authorList>
    </citation>
    <scope>NUCLEOTIDE SEQUENCE [LARGE SCALE GENOMIC DNA]</scope>
    <source>
        <strain evidence="10">CGMCC 4.7241</strain>
    </source>
</reference>
<keyword evidence="4 7" id="KW-0812">Transmembrane</keyword>
<proteinExistence type="inferred from homology"/>
<protein>
    <submittedName>
        <fullName evidence="9">DUF421 domain-containing protein</fullName>
    </submittedName>
</protein>
<dbReference type="InterPro" id="IPR007353">
    <property type="entry name" value="DUF421"/>
</dbReference>
<evidence type="ECO:0000256" key="7">
    <source>
        <dbReference type="SAM" id="Phobius"/>
    </source>
</evidence>
<feature type="transmembrane region" description="Helical" evidence="7">
    <location>
        <begin position="67"/>
        <end position="87"/>
    </location>
</feature>
<evidence type="ECO:0000256" key="5">
    <source>
        <dbReference type="ARBA" id="ARBA00022989"/>
    </source>
</evidence>
<evidence type="ECO:0000259" key="8">
    <source>
        <dbReference type="Pfam" id="PF04239"/>
    </source>
</evidence>
<keyword evidence="6 7" id="KW-0472">Membrane</keyword>
<name>A0ABV7YDV3_9ACTN</name>
<sequence>MWHDLFALPIGIDEKVLRTVAVYLGIAILLRLAGKRDLAELNSFDLVVMLLLSNVVQNAIIGDDLSLTGGLIGALVLIAVNAIVVRLTSWFEPLHRLLEGTPTVLASHGTFDRRTLGRLGLRRGDVAAAVRRQGANDVGDLDQLTLEPGGALVADLKPELQPATKGDIAALHAAIVRLERRLDRR</sequence>
<evidence type="ECO:0000313" key="9">
    <source>
        <dbReference type="EMBL" id="MFC3763117.1"/>
    </source>
</evidence>
<dbReference type="RefSeq" id="WP_205119802.1">
    <property type="nucleotide sequence ID" value="NZ_JAFBCM010000001.1"/>
</dbReference>
<dbReference type="Pfam" id="PF04239">
    <property type="entry name" value="DUF421"/>
    <property type="match status" value="1"/>
</dbReference>
<accession>A0ABV7YDV3</accession>
<feature type="transmembrane region" description="Helical" evidence="7">
    <location>
        <begin position="41"/>
        <end position="61"/>
    </location>
</feature>
<comment type="caution">
    <text evidence="9">The sequence shown here is derived from an EMBL/GenBank/DDBJ whole genome shotgun (WGS) entry which is preliminary data.</text>
</comment>
<evidence type="ECO:0000313" key="10">
    <source>
        <dbReference type="Proteomes" id="UP001595699"/>
    </source>
</evidence>
<dbReference type="Proteomes" id="UP001595699">
    <property type="component" value="Unassembled WGS sequence"/>
</dbReference>
<comment type="similarity">
    <text evidence="2">Belongs to the UPF0702 family.</text>
</comment>
<dbReference type="Gene3D" id="3.30.240.20">
    <property type="entry name" value="bsu07140 like domains"/>
    <property type="match status" value="1"/>
</dbReference>
<comment type="subcellular location">
    <subcellularLocation>
        <location evidence="1">Cell membrane</location>
        <topology evidence="1">Multi-pass membrane protein</topology>
    </subcellularLocation>
</comment>
<evidence type="ECO:0000256" key="4">
    <source>
        <dbReference type="ARBA" id="ARBA00022692"/>
    </source>
</evidence>
<evidence type="ECO:0000256" key="2">
    <source>
        <dbReference type="ARBA" id="ARBA00006448"/>
    </source>
</evidence>
<dbReference type="EMBL" id="JBHRZH010000017">
    <property type="protein sequence ID" value="MFC3763117.1"/>
    <property type="molecule type" value="Genomic_DNA"/>
</dbReference>
<evidence type="ECO:0000256" key="6">
    <source>
        <dbReference type="ARBA" id="ARBA00023136"/>
    </source>
</evidence>
<feature type="transmembrane region" description="Helical" evidence="7">
    <location>
        <begin position="16"/>
        <end position="34"/>
    </location>
</feature>
<dbReference type="PANTHER" id="PTHR34582:SF6">
    <property type="entry name" value="UPF0702 TRANSMEMBRANE PROTEIN YCAP"/>
    <property type="match status" value="1"/>
</dbReference>
<dbReference type="InterPro" id="IPR023090">
    <property type="entry name" value="UPF0702_alpha/beta_dom_sf"/>
</dbReference>
<keyword evidence="5 7" id="KW-1133">Transmembrane helix</keyword>
<organism evidence="9 10">
    <name type="scientific">Tenggerimyces flavus</name>
    <dbReference type="NCBI Taxonomy" id="1708749"/>
    <lineage>
        <taxon>Bacteria</taxon>
        <taxon>Bacillati</taxon>
        <taxon>Actinomycetota</taxon>
        <taxon>Actinomycetes</taxon>
        <taxon>Propionibacteriales</taxon>
        <taxon>Nocardioidaceae</taxon>
        <taxon>Tenggerimyces</taxon>
    </lineage>
</organism>
<evidence type="ECO:0000256" key="1">
    <source>
        <dbReference type="ARBA" id="ARBA00004651"/>
    </source>
</evidence>
<gene>
    <name evidence="9" type="ORF">ACFOUW_19910</name>
</gene>
<evidence type="ECO:0000256" key="3">
    <source>
        <dbReference type="ARBA" id="ARBA00022475"/>
    </source>
</evidence>
<keyword evidence="3" id="KW-1003">Cell membrane</keyword>
<feature type="domain" description="YetF C-terminal" evidence="8">
    <location>
        <begin position="91"/>
        <end position="159"/>
    </location>
</feature>